<keyword evidence="8" id="KW-0496">Mitochondrion</keyword>
<dbReference type="GO" id="GO:0110051">
    <property type="term" value="P:metabolite repair"/>
    <property type="evidence" value="ECO:0007669"/>
    <property type="project" value="TreeGrafter"/>
</dbReference>
<keyword evidence="4 8" id="KW-0520">NAD</keyword>
<protein>
    <recommendedName>
        <fullName evidence="8">ATP-dependent (S)-NAD(P)H-hydrate dehydratase</fullName>
        <ecNumber evidence="8">4.2.1.93</ecNumber>
    </recommendedName>
    <alternativeName>
        <fullName evidence="8">ATP-dependent NAD(P)HX dehydratase</fullName>
    </alternativeName>
    <alternativeName>
        <fullName evidence="8">Carbohydrate kinase domain-containing protein</fullName>
    </alternativeName>
</protein>
<dbReference type="GO" id="GO:0047453">
    <property type="term" value="F:ATP-dependent NAD(P)H-hydrate dehydratase activity"/>
    <property type="evidence" value="ECO:0007669"/>
    <property type="project" value="UniProtKB-UniRule"/>
</dbReference>
<proteinExistence type="inferred from homology"/>
<feature type="domain" description="YjeF C-terminal" evidence="10">
    <location>
        <begin position="35"/>
        <end position="238"/>
    </location>
</feature>
<dbReference type="PANTHER" id="PTHR12592">
    <property type="entry name" value="ATP-DEPENDENT (S)-NAD(P)H-HYDRATE DEHYDRATASE FAMILY MEMBER"/>
    <property type="match status" value="1"/>
</dbReference>
<evidence type="ECO:0000256" key="3">
    <source>
        <dbReference type="ARBA" id="ARBA00022857"/>
    </source>
</evidence>
<reference evidence="11" key="3">
    <citation type="submission" date="2025-09" db="UniProtKB">
        <authorList>
            <consortium name="Ensembl"/>
        </authorList>
    </citation>
    <scope>IDENTIFICATION</scope>
</reference>
<dbReference type="Proteomes" id="UP000694520">
    <property type="component" value="Chromosome 15"/>
</dbReference>
<dbReference type="EC" id="4.2.1.93" evidence="8"/>
<keyword evidence="2 8" id="KW-0067">ATP-binding</keyword>
<comment type="caution">
    <text evidence="8">Lacks conserved residue(s) required for the propagation of feature annotation.</text>
</comment>
<dbReference type="GO" id="GO:0046496">
    <property type="term" value="P:nicotinamide nucleotide metabolic process"/>
    <property type="evidence" value="ECO:0007669"/>
    <property type="project" value="UniProtKB-UniRule"/>
</dbReference>
<evidence type="ECO:0000313" key="12">
    <source>
        <dbReference type="Proteomes" id="UP000694520"/>
    </source>
</evidence>
<dbReference type="NCBIfam" id="TIGR00196">
    <property type="entry name" value="yjeF_cterm"/>
    <property type="match status" value="1"/>
</dbReference>
<comment type="cofactor">
    <cofactor evidence="8">
        <name>Mg(2+)</name>
        <dbReference type="ChEBI" id="CHEBI:18420"/>
    </cofactor>
</comment>
<feature type="binding site" evidence="8">
    <location>
        <begin position="188"/>
        <end position="194"/>
    </location>
    <ligand>
        <name>(6S)-NADPHX</name>
        <dbReference type="ChEBI" id="CHEBI:64076"/>
    </ligand>
</feature>
<feature type="binding site" evidence="8">
    <location>
        <begin position="228"/>
        <end position="232"/>
    </location>
    <ligand>
        <name>ATP</name>
        <dbReference type="ChEBI" id="CHEBI:30616"/>
    </ligand>
</feature>
<dbReference type="GeneTree" id="ENSGT00390000000917"/>
<comment type="catalytic activity">
    <reaction evidence="6 8">
        <text>(6S)-NADPHX + ATP = ADP + phosphate + NADPH + H(+)</text>
        <dbReference type="Rhea" id="RHEA:32231"/>
        <dbReference type="ChEBI" id="CHEBI:15378"/>
        <dbReference type="ChEBI" id="CHEBI:30616"/>
        <dbReference type="ChEBI" id="CHEBI:43474"/>
        <dbReference type="ChEBI" id="CHEBI:57783"/>
        <dbReference type="ChEBI" id="CHEBI:64076"/>
        <dbReference type="ChEBI" id="CHEBI:456216"/>
        <dbReference type="EC" id="4.2.1.93"/>
    </reaction>
</comment>
<evidence type="ECO:0000256" key="7">
    <source>
        <dbReference type="ARBA" id="ARBA00048847"/>
    </source>
</evidence>
<feature type="region of interest" description="Disordered" evidence="9">
    <location>
        <begin position="381"/>
        <end position="400"/>
    </location>
</feature>
<evidence type="ECO:0000256" key="5">
    <source>
        <dbReference type="ARBA" id="ARBA00023239"/>
    </source>
</evidence>
<dbReference type="AlphaFoldDB" id="A0A8B9WY42"/>
<reference evidence="11" key="2">
    <citation type="submission" date="2025-08" db="UniProtKB">
        <authorList>
            <consortium name="Ensembl"/>
        </authorList>
    </citation>
    <scope>IDENTIFICATION</scope>
</reference>
<dbReference type="GO" id="GO:0005739">
    <property type="term" value="C:mitochondrion"/>
    <property type="evidence" value="ECO:0007669"/>
    <property type="project" value="UniProtKB-SubCell"/>
</dbReference>
<sequence>MALGPGCRAVRGCRPVLKRAFSLHKAHSVKDMESILQLVRSVVPALTTKKHKGQDGRIGVVGGCREYTGAPYFAAISALKVGADLSHVFCTQEAAPVIKAYSPELIVHPVLDSPEAVRDVEQWLPRLHALVVGPGLGRDDALLENVKGILEASKARGIPVVIDADGLWLIAQQPALIQGYRKAVLTPNHVEFGRLSEAVLGAPLDGGDRHGAVLRLSQALGNVTVVQKGEQDVISDGEQGEWPQTSHRVSVSWHSHAGHQPQEDRLSATSGSPALSCLSVFCTGRWSRWGVLAQAGPSVAADAPSLPCVTAQGGPPPSLQADVGTECLPAACSVLQKHPESGDTKELLVAREPPGTKHSLGGHLPVSSPGLRAQCTTPLLPAGSSRCYSPLEAPGPAGSD</sequence>
<dbReference type="Pfam" id="PF01256">
    <property type="entry name" value="Carb_kinase"/>
    <property type="match status" value="1"/>
</dbReference>
<accession>A0A8B9WY42</accession>
<keyword evidence="12" id="KW-1185">Reference proteome</keyword>
<comment type="similarity">
    <text evidence="8">Belongs to the NnrD/CARKD family.</text>
</comment>
<dbReference type="InterPro" id="IPR000631">
    <property type="entry name" value="CARKD"/>
</dbReference>
<keyword evidence="1 8" id="KW-0547">Nucleotide-binding</keyword>
<comment type="function">
    <text evidence="8">Catalyzes the dehydration of the S-form of NAD(P)HX at the expense of ATP, which is converted to ADP. Together with NAD(P)HX epimerase, which catalyzes the epimerization of the S- and R-forms, the enzyme allows the repair of both epimers of NAD(P)HX, a damaged form of NAD(P)H that is a result of enzymatic or heat-dependent hydration.</text>
</comment>
<feature type="binding site" evidence="8">
    <location>
        <position position="135"/>
    </location>
    <ligand>
        <name>(6S)-NADPHX</name>
        <dbReference type="ChEBI" id="CHEBI:64076"/>
    </ligand>
</feature>
<evidence type="ECO:0000256" key="9">
    <source>
        <dbReference type="SAM" id="MobiDB-lite"/>
    </source>
</evidence>
<dbReference type="SUPFAM" id="SSF53613">
    <property type="entry name" value="Ribokinase-like"/>
    <property type="match status" value="1"/>
</dbReference>
<name>A0A8B9WY42_BOSMU</name>
<dbReference type="GO" id="GO:0005524">
    <property type="term" value="F:ATP binding"/>
    <property type="evidence" value="ECO:0007669"/>
    <property type="project" value="UniProtKB-KW"/>
</dbReference>
<evidence type="ECO:0000256" key="6">
    <source>
        <dbReference type="ARBA" id="ARBA00047472"/>
    </source>
</evidence>
<evidence type="ECO:0000256" key="8">
    <source>
        <dbReference type="HAMAP-Rule" id="MF_03157"/>
    </source>
</evidence>
<organism evidence="11 12">
    <name type="scientific">Bos mutus grunniens</name>
    <name type="common">Wild yak</name>
    <name type="synonym">Bos grunniens</name>
    <dbReference type="NCBI Taxonomy" id="30521"/>
    <lineage>
        <taxon>Eukaryota</taxon>
        <taxon>Metazoa</taxon>
        <taxon>Chordata</taxon>
        <taxon>Craniata</taxon>
        <taxon>Vertebrata</taxon>
        <taxon>Euteleostomi</taxon>
        <taxon>Mammalia</taxon>
        <taxon>Eutheria</taxon>
        <taxon>Laurasiatheria</taxon>
        <taxon>Artiodactyla</taxon>
        <taxon>Ruminantia</taxon>
        <taxon>Pecora</taxon>
        <taxon>Bovidae</taxon>
        <taxon>Bovinae</taxon>
        <taxon>Bos</taxon>
    </lineage>
</organism>
<dbReference type="PROSITE" id="PS51383">
    <property type="entry name" value="YJEF_C_3"/>
    <property type="match status" value="1"/>
</dbReference>
<evidence type="ECO:0000259" key="10">
    <source>
        <dbReference type="PROSITE" id="PS51383"/>
    </source>
</evidence>
<evidence type="ECO:0000256" key="2">
    <source>
        <dbReference type="ARBA" id="ARBA00022840"/>
    </source>
</evidence>
<keyword evidence="8" id="KW-0597">Phosphoprotein</keyword>
<dbReference type="CDD" id="cd01171">
    <property type="entry name" value="YXKO-related"/>
    <property type="match status" value="1"/>
</dbReference>
<comment type="subcellular location">
    <subcellularLocation>
        <location evidence="8">Mitochondrion</location>
    </subcellularLocation>
</comment>
<keyword evidence="3" id="KW-0521">NADP</keyword>
<dbReference type="HAMAP" id="MF_01965">
    <property type="entry name" value="NADHX_dehydratase"/>
    <property type="match status" value="1"/>
</dbReference>
<gene>
    <name evidence="11" type="primary">NAXD</name>
    <name evidence="8" type="synonym">CARKD</name>
</gene>
<evidence type="ECO:0000313" key="11">
    <source>
        <dbReference type="Ensembl" id="ENSBGRP00000013586.1"/>
    </source>
</evidence>
<dbReference type="InterPro" id="IPR029056">
    <property type="entry name" value="Ribokinase-like"/>
</dbReference>
<comment type="catalytic activity">
    <reaction evidence="7 8">
        <text>(6S)-NADHX + ATP = ADP + phosphate + NADH + H(+)</text>
        <dbReference type="Rhea" id="RHEA:19017"/>
        <dbReference type="ChEBI" id="CHEBI:15378"/>
        <dbReference type="ChEBI" id="CHEBI:30616"/>
        <dbReference type="ChEBI" id="CHEBI:43474"/>
        <dbReference type="ChEBI" id="CHEBI:57945"/>
        <dbReference type="ChEBI" id="CHEBI:64074"/>
        <dbReference type="ChEBI" id="CHEBI:456216"/>
        <dbReference type="EC" id="4.2.1.93"/>
    </reaction>
</comment>
<evidence type="ECO:0000256" key="4">
    <source>
        <dbReference type="ARBA" id="ARBA00023027"/>
    </source>
</evidence>
<reference evidence="11" key="1">
    <citation type="submission" date="2019-05" db="EMBL/GenBank/DDBJ databases">
        <authorList>
            <person name="Zhang S."/>
            <person name="Liu J."/>
        </authorList>
    </citation>
    <scope>NUCLEOTIDE SEQUENCE [LARGE SCALE GENOMIC DNA]</scope>
</reference>
<keyword evidence="5 8" id="KW-0456">Lyase</keyword>
<dbReference type="Ensembl" id="ENSBGRT00000015673.1">
    <property type="protein sequence ID" value="ENSBGRP00000013586.1"/>
    <property type="gene ID" value="ENSBGRG00000008539.1"/>
</dbReference>
<dbReference type="PANTHER" id="PTHR12592:SF0">
    <property type="entry name" value="ATP-DEPENDENT (S)-NAD(P)H-HYDRATE DEHYDRATASE"/>
    <property type="match status" value="1"/>
</dbReference>
<evidence type="ECO:0000256" key="1">
    <source>
        <dbReference type="ARBA" id="ARBA00022741"/>
    </source>
</evidence>
<dbReference type="Gene3D" id="3.40.1190.20">
    <property type="match status" value="1"/>
</dbReference>